<dbReference type="InterPro" id="IPR012944">
    <property type="entry name" value="SusD_RagB_dom"/>
</dbReference>
<comment type="subcellular location">
    <subcellularLocation>
        <location evidence="1">Cell outer membrane</location>
    </subcellularLocation>
</comment>
<feature type="domain" description="SusD-like N-terminal" evidence="7">
    <location>
        <begin position="109"/>
        <end position="210"/>
    </location>
</feature>
<dbReference type="Pfam" id="PF07980">
    <property type="entry name" value="SusD_RagB"/>
    <property type="match status" value="1"/>
</dbReference>
<evidence type="ECO:0000259" key="6">
    <source>
        <dbReference type="Pfam" id="PF07980"/>
    </source>
</evidence>
<evidence type="ECO:0000256" key="4">
    <source>
        <dbReference type="ARBA" id="ARBA00023136"/>
    </source>
</evidence>
<feature type="domain" description="RagB/SusD" evidence="6">
    <location>
        <begin position="375"/>
        <end position="532"/>
    </location>
</feature>
<organism evidence="8 9">
    <name type="scientific">Neolewinella aquimaris</name>
    <dbReference type="NCBI Taxonomy" id="1835722"/>
    <lineage>
        <taxon>Bacteria</taxon>
        <taxon>Pseudomonadati</taxon>
        <taxon>Bacteroidota</taxon>
        <taxon>Saprospiria</taxon>
        <taxon>Saprospirales</taxon>
        <taxon>Lewinellaceae</taxon>
        <taxon>Neolewinella</taxon>
    </lineage>
</organism>
<evidence type="ECO:0008006" key="10">
    <source>
        <dbReference type="Google" id="ProtNLM"/>
    </source>
</evidence>
<evidence type="ECO:0000256" key="1">
    <source>
        <dbReference type="ARBA" id="ARBA00004442"/>
    </source>
</evidence>
<dbReference type="EMBL" id="JACIFF010000009">
    <property type="protein sequence ID" value="MBB4080658.1"/>
    <property type="molecule type" value="Genomic_DNA"/>
</dbReference>
<evidence type="ECO:0000256" key="5">
    <source>
        <dbReference type="ARBA" id="ARBA00023237"/>
    </source>
</evidence>
<evidence type="ECO:0000259" key="7">
    <source>
        <dbReference type="Pfam" id="PF14322"/>
    </source>
</evidence>
<comment type="caution">
    <text evidence="8">The sequence shown here is derived from an EMBL/GenBank/DDBJ whole genome shotgun (WGS) entry which is preliminary data.</text>
</comment>
<gene>
    <name evidence="8" type="ORF">GGR28_003293</name>
</gene>
<dbReference type="SUPFAM" id="SSF48452">
    <property type="entry name" value="TPR-like"/>
    <property type="match status" value="1"/>
</dbReference>
<dbReference type="InterPro" id="IPR033985">
    <property type="entry name" value="SusD-like_N"/>
</dbReference>
<dbReference type="AlphaFoldDB" id="A0A840EFE9"/>
<keyword evidence="4" id="KW-0472">Membrane</keyword>
<reference evidence="8 9" key="1">
    <citation type="submission" date="2020-08" db="EMBL/GenBank/DDBJ databases">
        <title>Genomic Encyclopedia of Type Strains, Phase IV (KMG-IV): sequencing the most valuable type-strain genomes for metagenomic binning, comparative biology and taxonomic classification.</title>
        <authorList>
            <person name="Goeker M."/>
        </authorList>
    </citation>
    <scope>NUCLEOTIDE SEQUENCE [LARGE SCALE GENOMIC DNA]</scope>
    <source>
        <strain evidence="8 9">DSM 105137</strain>
    </source>
</reference>
<comment type="similarity">
    <text evidence="2">Belongs to the SusD family.</text>
</comment>
<proteinExistence type="inferred from homology"/>
<evidence type="ECO:0000313" key="9">
    <source>
        <dbReference type="Proteomes" id="UP000576209"/>
    </source>
</evidence>
<evidence type="ECO:0000256" key="3">
    <source>
        <dbReference type="ARBA" id="ARBA00022729"/>
    </source>
</evidence>
<dbReference type="GO" id="GO:0009279">
    <property type="term" value="C:cell outer membrane"/>
    <property type="evidence" value="ECO:0007669"/>
    <property type="project" value="UniProtKB-SubCell"/>
</dbReference>
<protein>
    <recommendedName>
        <fullName evidence="10">RagB/SusD family nutrient uptake outer membrane protein</fullName>
    </recommendedName>
</protein>
<dbReference type="InterPro" id="IPR011990">
    <property type="entry name" value="TPR-like_helical_dom_sf"/>
</dbReference>
<evidence type="ECO:0000313" key="8">
    <source>
        <dbReference type="EMBL" id="MBB4080658.1"/>
    </source>
</evidence>
<keyword evidence="3" id="KW-0732">Signal</keyword>
<name>A0A840EFE9_9BACT</name>
<dbReference type="RefSeq" id="WP_246416795.1">
    <property type="nucleotide sequence ID" value="NZ_JACIFF010000009.1"/>
</dbReference>
<dbReference type="PROSITE" id="PS51257">
    <property type="entry name" value="PROKAR_LIPOPROTEIN"/>
    <property type="match status" value="1"/>
</dbReference>
<keyword evidence="9" id="KW-1185">Reference proteome</keyword>
<keyword evidence="5" id="KW-0998">Cell outer membrane</keyword>
<dbReference type="Proteomes" id="UP000576209">
    <property type="component" value="Unassembled WGS sequence"/>
</dbReference>
<dbReference type="Gene3D" id="1.25.40.390">
    <property type="match status" value="1"/>
</dbReference>
<dbReference type="Pfam" id="PF14322">
    <property type="entry name" value="SusD-like_3"/>
    <property type="match status" value="1"/>
</dbReference>
<accession>A0A840EFE9</accession>
<evidence type="ECO:0000256" key="2">
    <source>
        <dbReference type="ARBA" id="ARBA00006275"/>
    </source>
</evidence>
<sequence>MKKEFMHIGRSACWLLPLLFFVTSCQEFLEDELLSETSVDYLYSTPEGLEDAVVGLYALNRAYIESGAGNNDHRALIMQAKSDLTLGRAGEIALYARLGWGRDLTTGGQGGYSHYWRNYYRVVDRANAIIAAAETVAFEDSDLDRKNQILGEARTMRANAYFTLYRMFNNIFITTEPTSPENAFDVPQDKSSPEEIFALINADLDFAINNLEWTTPDFGRWTQASARHLKAKVAMWQSDWTEAIAQSDAVINEGSYSLLSNTGDVFAGDLNHSETLFAIQFEDGVIGGGTRNQIHFNLVANYLEIPGVVRSSENGGRGASLLVPNNYLVDLLAEDPNDTRDDGTYMISRYRYNDPATLPPGVQIGDTIDIYDRDSEDPNNFRQYYKTLNPGVLKFQQRDADPNEANTIKNIMVYRLAETYLISAEAHMRQGNTDTALERLNAIRTRAGAAPVNEINQEVILDERARELFFEGQRWFTLKRMGVLVEYIMDHAGNDNLQSIARERITPIQQNIFIPEAEIQLLGPNYPQNEGY</sequence>